<proteinExistence type="predicted"/>
<dbReference type="AlphaFoldDB" id="A0A183L7N7"/>
<evidence type="ECO:0000313" key="2">
    <source>
        <dbReference type="EMBL" id="VDP82600.1"/>
    </source>
</evidence>
<name>A0A183L7N7_9TREM</name>
<reference evidence="2 3" key="2">
    <citation type="submission" date="2018-11" db="EMBL/GenBank/DDBJ databases">
        <authorList>
            <consortium name="Pathogen Informatics"/>
        </authorList>
    </citation>
    <scope>NUCLEOTIDE SEQUENCE [LARGE SCALE GENOMIC DNA]</scope>
    <source>
        <strain evidence="2">Dakar</strain>
        <strain evidence="3">Dakar, Senegal</strain>
    </source>
</reference>
<keyword evidence="3" id="KW-1185">Reference proteome</keyword>
<evidence type="ECO:0000313" key="3">
    <source>
        <dbReference type="Proteomes" id="UP000279833"/>
    </source>
</evidence>
<dbReference type="Proteomes" id="UP000279833">
    <property type="component" value="Unassembled WGS sequence"/>
</dbReference>
<organism evidence="4">
    <name type="scientific">Schistosoma curassoni</name>
    <dbReference type="NCBI Taxonomy" id="6186"/>
    <lineage>
        <taxon>Eukaryota</taxon>
        <taxon>Metazoa</taxon>
        <taxon>Spiralia</taxon>
        <taxon>Lophotrochozoa</taxon>
        <taxon>Platyhelminthes</taxon>
        <taxon>Trematoda</taxon>
        <taxon>Digenea</taxon>
        <taxon>Strigeidida</taxon>
        <taxon>Schistosomatoidea</taxon>
        <taxon>Schistosomatidae</taxon>
        <taxon>Schistosoma</taxon>
    </lineage>
</organism>
<protein>
    <submittedName>
        <fullName evidence="2 4">Uncharacterized protein</fullName>
    </submittedName>
</protein>
<reference evidence="4" key="1">
    <citation type="submission" date="2016-06" db="UniProtKB">
        <authorList>
            <consortium name="WormBaseParasite"/>
        </authorList>
    </citation>
    <scope>IDENTIFICATION</scope>
</reference>
<accession>A0A183L7N7</accession>
<feature type="region of interest" description="Disordered" evidence="1">
    <location>
        <begin position="1"/>
        <end position="72"/>
    </location>
</feature>
<feature type="compositionally biased region" description="Basic and acidic residues" evidence="1">
    <location>
        <begin position="27"/>
        <end position="54"/>
    </location>
</feature>
<feature type="compositionally biased region" description="Basic residues" evidence="1">
    <location>
        <begin position="1"/>
        <end position="13"/>
    </location>
</feature>
<sequence length="72" mass="8630">MRKVDNTQLRHKASPYLKSLRSKEKRKTKEYITPRNGDRHEKTEQQSDRTRKEGPGQSGLENVGRRRMPHWE</sequence>
<dbReference type="WBParaSite" id="SCUD_0002336001-mRNA-1">
    <property type="protein sequence ID" value="SCUD_0002336001-mRNA-1"/>
    <property type="gene ID" value="SCUD_0002336001"/>
</dbReference>
<dbReference type="EMBL" id="UZAK01054070">
    <property type="protein sequence ID" value="VDP82600.1"/>
    <property type="molecule type" value="Genomic_DNA"/>
</dbReference>
<evidence type="ECO:0000313" key="4">
    <source>
        <dbReference type="WBParaSite" id="SCUD_0002336001-mRNA-1"/>
    </source>
</evidence>
<evidence type="ECO:0000256" key="1">
    <source>
        <dbReference type="SAM" id="MobiDB-lite"/>
    </source>
</evidence>
<gene>
    <name evidence="2" type="ORF">SCUD_LOCUS23357</name>
</gene>